<evidence type="ECO:0000256" key="1">
    <source>
        <dbReference type="SAM" id="Phobius"/>
    </source>
</evidence>
<feature type="transmembrane region" description="Helical" evidence="1">
    <location>
        <begin position="41"/>
        <end position="57"/>
    </location>
</feature>
<keyword evidence="1" id="KW-0472">Membrane</keyword>
<dbReference type="AlphaFoldDB" id="A0A6P1M7P6"/>
<keyword evidence="1" id="KW-1133">Transmembrane helix</keyword>
<feature type="transmembrane region" description="Helical" evidence="1">
    <location>
        <begin position="69"/>
        <end position="92"/>
    </location>
</feature>
<feature type="transmembrane region" description="Helical" evidence="1">
    <location>
        <begin position="119"/>
        <end position="145"/>
    </location>
</feature>
<dbReference type="KEGG" id="taer:GT409_14565"/>
<keyword evidence="1" id="KW-0812">Transmembrane</keyword>
<dbReference type="Proteomes" id="UP000464954">
    <property type="component" value="Chromosome"/>
</dbReference>
<evidence type="ECO:0000313" key="3">
    <source>
        <dbReference type="Proteomes" id="UP000464954"/>
    </source>
</evidence>
<name>A0A6P1M7P6_9BACT</name>
<dbReference type="RefSeq" id="WP_160629784.1">
    <property type="nucleotide sequence ID" value="NZ_CP047593.1"/>
</dbReference>
<reference evidence="2 3" key="1">
    <citation type="submission" date="2020-01" db="EMBL/GenBank/DDBJ databases">
        <title>Ponticoccus aerotolerans gen. nov., sp. nov., an anaerobic bacterium and proposal of Ponticoccusceae fam. nov., Ponticoccusles ord. nov. and Ponticoccuse classis nov. in the phylum Kiritimatiellaeota.</title>
        <authorList>
            <person name="Zhou L.Y."/>
            <person name="Du Z.J."/>
        </authorList>
    </citation>
    <scope>NUCLEOTIDE SEQUENCE [LARGE SCALE GENOMIC DNA]</scope>
    <source>
        <strain evidence="2 3">S-5007</strain>
    </source>
</reference>
<dbReference type="EMBL" id="CP047593">
    <property type="protein sequence ID" value="QHI70610.1"/>
    <property type="molecule type" value="Genomic_DNA"/>
</dbReference>
<keyword evidence="3" id="KW-1185">Reference proteome</keyword>
<sequence length="148" mass="16463">MTHLDAKEELEFLEEIHGGDLSKVFGYLRESFTLLQTRSQMLLGLATICLTITGFSGPRMAAASPYSRVFIGAGLCFVLFSVVCMVCGPLNLRWITAWKGEDVRSTLVAHLNRRNFKTWLYKTAMVLLLAGLTCYLGSVLCYLSVVQS</sequence>
<gene>
    <name evidence="2" type="ORF">GT409_14565</name>
</gene>
<protein>
    <submittedName>
        <fullName evidence="2">Uncharacterized protein</fullName>
    </submittedName>
</protein>
<proteinExistence type="predicted"/>
<evidence type="ECO:0000313" key="2">
    <source>
        <dbReference type="EMBL" id="QHI70610.1"/>
    </source>
</evidence>
<accession>A0A6P1M7P6</accession>
<organism evidence="2 3">
    <name type="scientific">Tichowtungia aerotolerans</name>
    <dbReference type="NCBI Taxonomy" id="2697043"/>
    <lineage>
        <taxon>Bacteria</taxon>
        <taxon>Pseudomonadati</taxon>
        <taxon>Kiritimatiellota</taxon>
        <taxon>Tichowtungiia</taxon>
        <taxon>Tichowtungiales</taxon>
        <taxon>Tichowtungiaceae</taxon>
        <taxon>Tichowtungia</taxon>
    </lineage>
</organism>